<protein>
    <recommendedName>
        <fullName evidence="3">VTT domain-containing protein</fullName>
    </recommendedName>
</protein>
<organism evidence="4 5">
    <name type="scientific">Micromonas commoda (strain RCC299 / NOUM17 / CCMP2709)</name>
    <name type="common">Picoplanktonic green alga</name>
    <dbReference type="NCBI Taxonomy" id="296587"/>
    <lineage>
        <taxon>Eukaryota</taxon>
        <taxon>Viridiplantae</taxon>
        <taxon>Chlorophyta</taxon>
        <taxon>Mamiellophyceae</taxon>
        <taxon>Mamiellales</taxon>
        <taxon>Mamiellaceae</taxon>
        <taxon>Micromonas</taxon>
    </lineage>
</organism>
<evidence type="ECO:0000256" key="2">
    <source>
        <dbReference type="SAM" id="Phobius"/>
    </source>
</evidence>
<reference evidence="4 5" key="1">
    <citation type="journal article" date="2009" name="Science">
        <title>Green evolution and dynamic adaptations revealed by genomes of the marine picoeukaryotes Micromonas.</title>
        <authorList>
            <person name="Worden A.Z."/>
            <person name="Lee J.H."/>
            <person name="Mock T."/>
            <person name="Rouze P."/>
            <person name="Simmons M.P."/>
            <person name="Aerts A.L."/>
            <person name="Allen A.E."/>
            <person name="Cuvelier M.L."/>
            <person name="Derelle E."/>
            <person name="Everett M.V."/>
            <person name="Foulon E."/>
            <person name="Grimwood J."/>
            <person name="Gundlach H."/>
            <person name="Henrissat B."/>
            <person name="Napoli C."/>
            <person name="McDonald S.M."/>
            <person name="Parker M.S."/>
            <person name="Rombauts S."/>
            <person name="Salamov A."/>
            <person name="Von Dassow P."/>
            <person name="Badger J.H."/>
            <person name="Coutinho P.M."/>
            <person name="Demir E."/>
            <person name="Dubchak I."/>
            <person name="Gentemann C."/>
            <person name="Eikrem W."/>
            <person name="Gready J.E."/>
            <person name="John U."/>
            <person name="Lanier W."/>
            <person name="Lindquist E.A."/>
            <person name="Lucas S."/>
            <person name="Mayer K.F."/>
            <person name="Moreau H."/>
            <person name="Not F."/>
            <person name="Otillar R."/>
            <person name="Panaud O."/>
            <person name="Pangilinan J."/>
            <person name="Paulsen I."/>
            <person name="Piegu B."/>
            <person name="Poliakov A."/>
            <person name="Robbens S."/>
            <person name="Schmutz J."/>
            <person name="Toulza E."/>
            <person name="Wyss T."/>
            <person name="Zelensky A."/>
            <person name="Zhou K."/>
            <person name="Armbrust E.V."/>
            <person name="Bhattacharya D."/>
            <person name="Goodenough U.W."/>
            <person name="Van de Peer Y."/>
            <person name="Grigoriev I.V."/>
        </authorList>
    </citation>
    <scope>NUCLEOTIDE SEQUENCE [LARGE SCALE GENOMIC DNA]</scope>
    <source>
        <strain evidence="5">RCC299 / NOUM17</strain>
    </source>
</reference>
<dbReference type="GeneID" id="8241130"/>
<dbReference type="Pfam" id="PF09335">
    <property type="entry name" value="VTT_dom"/>
    <property type="match status" value="1"/>
</dbReference>
<proteinExistence type="predicted"/>
<dbReference type="STRING" id="296587.C1DZW9"/>
<dbReference type="OrthoDB" id="166803at2759"/>
<dbReference type="RefSeq" id="XP_002499936.1">
    <property type="nucleotide sequence ID" value="XM_002499890.1"/>
</dbReference>
<feature type="transmembrane region" description="Helical" evidence="2">
    <location>
        <begin position="281"/>
        <end position="299"/>
    </location>
</feature>
<feature type="domain" description="VTT" evidence="3">
    <location>
        <begin position="148"/>
        <end position="264"/>
    </location>
</feature>
<evidence type="ECO:0000313" key="4">
    <source>
        <dbReference type="EMBL" id="ACO61194.1"/>
    </source>
</evidence>
<dbReference type="InParanoid" id="C1DZW9"/>
<accession>C1DZW9</accession>
<dbReference type="PANTHER" id="PTHR46826:SF1">
    <property type="entry name" value="TVP38_TMEM64 FAMILY MEMBRANE PROTEIN YDJX"/>
    <property type="match status" value="1"/>
</dbReference>
<keyword evidence="2" id="KW-1133">Transmembrane helix</keyword>
<feature type="transmembrane region" description="Helical" evidence="2">
    <location>
        <begin position="131"/>
        <end position="158"/>
    </location>
</feature>
<keyword evidence="5" id="KW-1185">Reference proteome</keyword>
<feature type="transmembrane region" description="Helical" evidence="2">
    <location>
        <begin position="241"/>
        <end position="261"/>
    </location>
</feature>
<dbReference type="InterPro" id="IPR032816">
    <property type="entry name" value="VTT_dom"/>
</dbReference>
<dbReference type="eggNOG" id="KOG3140">
    <property type="taxonomic scope" value="Eukaryota"/>
</dbReference>
<feature type="transmembrane region" description="Helical" evidence="2">
    <location>
        <begin position="164"/>
        <end position="186"/>
    </location>
</feature>
<evidence type="ECO:0000259" key="3">
    <source>
        <dbReference type="Pfam" id="PF09335"/>
    </source>
</evidence>
<feature type="transmembrane region" description="Helical" evidence="2">
    <location>
        <begin position="87"/>
        <end position="110"/>
    </location>
</feature>
<feature type="compositionally biased region" description="Basic and acidic residues" evidence="1">
    <location>
        <begin position="395"/>
        <end position="408"/>
    </location>
</feature>
<gene>
    <name evidence="4" type="ORF">MICPUN_56394</name>
</gene>
<evidence type="ECO:0000313" key="5">
    <source>
        <dbReference type="Proteomes" id="UP000002009"/>
    </source>
</evidence>
<dbReference type="EMBL" id="CP001323">
    <property type="protein sequence ID" value="ACO61194.1"/>
    <property type="molecule type" value="Genomic_DNA"/>
</dbReference>
<dbReference type="PANTHER" id="PTHR46826">
    <property type="match status" value="1"/>
</dbReference>
<dbReference type="InterPro" id="IPR053240">
    <property type="entry name" value="VTT_domain"/>
</dbReference>
<keyword evidence="2" id="KW-0472">Membrane</keyword>
<evidence type="ECO:0000256" key="1">
    <source>
        <dbReference type="SAM" id="MobiDB-lite"/>
    </source>
</evidence>
<sequence>MWLIPCDSAPWNVKWIARLPGRWKGFRTFGISLPAARHSGWAHEGFGDETVVQGAMSTAQRRPGRAGDAAEAPVRVRTRGESLQWAFSNWCRIISVVILFVGFLGAVIYASAKLRFVEDVLPRISDPLMFWLFNVVVASFAVIPGAASATSIAAGVIYGTPVGVALVSTSCAVGAGVSFLIARYAARPLVERVFVKEGSRFAVLDQAVMRDGAQIVLLARLSPVSPYVAMSFMFGLTAVDFLPYIGASAVGILPACFVYVYMGDTGRRATGGGGKASGLELAFYAFGLLMTVLVTYRIAQIAQKTLGDKGLGFKVPAGRCFGLCGGGSSSGDPDDDDDDDDIGEELLEVRIQDSSPMARGRRQSMSLSSAEATPRLADLDNQGGADVPFGSQNKKPSDDEAGEGRADQRQFLLVSDPTDATMSVPEASPEQVRQVRRTANAARLL</sequence>
<dbReference type="AlphaFoldDB" id="C1DZW9"/>
<keyword evidence="2" id="KW-0812">Transmembrane</keyword>
<feature type="region of interest" description="Disordered" evidence="1">
    <location>
        <begin position="350"/>
        <end position="445"/>
    </location>
</feature>
<name>C1DZW9_MICCC</name>
<dbReference type="KEGG" id="mis:MICPUN_56394"/>
<dbReference type="Proteomes" id="UP000002009">
    <property type="component" value="Chromosome 2"/>
</dbReference>